<accession>A0A6I6F3B5</accession>
<evidence type="ECO:0000313" key="2">
    <source>
        <dbReference type="EMBL" id="QGV78493.1"/>
    </source>
</evidence>
<dbReference type="AlphaFoldDB" id="A0A6I6F3B5"/>
<organism evidence="2 3">
    <name type="scientific">Streptomyces ficellus</name>
    <dbReference type="NCBI Taxonomy" id="1977088"/>
    <lineage>
        <taxon>Bacteria</taxon>
        <taxon>Bacillati</taxon>
        <taxon>Actinomycetota</taxon>
        <taxon>Actinomycetes</taxon>
        <taxon>Kitasatosporales</taxon>
        <taxon>Streptomycetaceae</taxon>
        <taxon>Streptomyces</taxon>
    </lineage>
</organism>
<dbReference type="Proteomes" id="UP000422572">
    <property type="component" value="Chromosome"/>
</dbReference>
<dbReference type="EMBL" id="CP034279">
    <property type="protein sequence ID" value="QGV78493.1"/>
    <property type="molecule type" value="Genomic_DNA"/>
</dbReference>
<evidence type="ECO:0000313" key="3">
    <source>
        <dbReference type="Proteomes" id="UP000422572"/>
    </source>
</evidence>
<feature type="compositionally biased region" description="Basic residues" evidence="1">
    <location>
        <begin position="27"/>
        <end position="36"/>
    </location>
</feature>
<sequence>MGPCRVAPAGVGGVTGAPYPRNPRPPAPRRRARRGHAPPPTHRPGANREQAPARSRCAHPPPSSRLRSSRGDPHRPAGRLPTTGGGSSGTIAHNETGGGDCPQHDQRGVSVRRPGPTGCRRLPCWPCGPG</sequence>
<evidence type="ECO:0000256" key="1">
    <source>
        <dbReference type="SAM" id="MobiDB-lite"/>
    </source>
</evidence>
<protein>
    <submittedName>
        <fullName evidence="2">Uncharacterized protein</fullName>
    </submittedName>
</protein>
<keyword evidence="3" id="KW-1185">Reference proteome</keyword>
<proteinExistence type="predicted"/>
<name>A0A6I6F3B5_9ACTN</name>
<feature type="region of interest" description="Disordered" evidence="1">
    <location>
        <begin position="1"/>
        <end position="130"/>
    </location>
</feature>
<reference evidence="2 3" key="1">
    <citation type="submission" date="2018-12" db="EMBL/GenBank/DDBJ databases">
        <title>Complete genome sequence of Streptomyces ficellus NRRL8067, the producer of ficellomycin, feldamycin and nojirimycin.</title>
        <authorList>
            <person name="Zhang H."/>
            <person name="Yue R."/>
            <person name="Liu Y."/>
            <person name="Li M."/>
            <person name="Mu H."/>
            <person name="Zhang J."/>
        </authorList>
    </citation>
    <scope>NUCLEOTIDE SEQUENCE [LARGE SCALE GENOMIC DNA]</scope>
    <source>
        <strain evidence="2 3">NRRL 8067</strain>
    </source>
</reference>
<gene>
    <name evidence="2" type="ORF">EIZ62_09720</name>
</gene>
<dbReference type="KEGG" id="sfic:EIZ62_09720"/>